<reference evidence="2 3" key="3">
    <citation type="journal article" date="2011" name="Mol. Syst. Biol.">
        <title>Integrative genome-scale metabolic analysis of Vibrio vulnificus for drug targeting and discovery.</title>
        <authorList>
            <person name="Kim H.U."/>
            <person name="Kim S.Y."/>
            <person name="Jeong H."/>
            <person name="Kim T.Y."/>
            <person name="Kim J.J."/>
            <person name="Choy H.E."/>
            <person name="Yi K.Y."/>
            <person name="Rhee J.H."/>
            <person name="Lee S.Y."/>
        </authorList>
    </citation>
    <scope>NUCLEOTIDE SEQUENCE [LARGE SCALE GENOMIC DNA]</scope>
    <source>
        <strain evidence="2 3">CMCP6</strain>
    </source>
</reference>
<reference evidence="3" key="1">
    <citation type="submission" date="2002-12" db="EMBL/GenBank/DDBJ databases">
        <title>Complete genome sequence of Vibrio vulnificus CMCP6.</title>
        <authorList>
            <person name="Rhee J.H."/>
            <person name="Kim S.Y."/>
            <person name="Chung S.S."/>
            <person name="Kim J.J."/>
            <person name="Moon Y.H."/>
            <person name="Jeong H."/>
            <person name="Choy H.E."/>
        </authorList>
    </citation>
    <scope>NUCLEOTIDE SEQUENCE [LARGE SCALE GENOMIC DNA]</scope>
    <source>
        <strain evidence="3">CMCP6</strain>
    </source>
</reference>
<name>A0A3Q0MFF9_VIBVU</name>
<protein>
    <submittedName>
        <fullName evidence="2">Uncharacterized protein</fullName>
    </submittedName>
</protein>
<evidence type="ECO:0000313" key="3">
    <source>
        <dbReference type="Proteomes" id="UP000002275"/>
    </source>
</evidence>
<reference evidence="2 3" key="2">
    <citation type="journal article" date="2003" name="Infect. Immun.">
        <title>Characterization and pathogenic significance of Vibrio vulnificus antigens preferentially expressed in septicemic patients.</title>
        <authorList>
            <person name="Kim Y.R."/>
            <person name="Lee S.E."/>
            <person name="Kim C.M."/>
            <person name="Kim S.Y."/>
            <person name="Shin E.K."/>
            <person name="Shin D.H."/>
            <person name="Chung S.S."/>
            <person name="Choy H.E."/>
            <person name="Progulske-Fox A."/>
            <person name="Hillman J.D."/>
            <person name="Handfield M."/>
            <person name="Rhee J.H."/>
        </authorList>
    </citation>
    <scope>NUCLEOTIDE SEQUENCE [LARGE SCALE GENOMIC DNA]</scope>
    <source>
        <strain evidence="2 3">CMCP6</strain>
    </source>
</reference>
<proteinExistence type="predicted"/>
<keyword evidence="1" id="KW-0175">Coiled coil</keyword>
<evidence type="ECO:0000313" key="2">
    <source>
        <dbReference type="EMBL" id="ADV91959.1"/>
    </source>
</evidence>
<gene>
    <name evidence="2" type="ordered locus">VV1_3245</name>
</gene>
<feature type="coiled-coil region" evidence="1">
    <location>
        <begin position="24"/>
        <end position="51"/>
    </location>
</feature>
<accession>A0A3Q0MFF9</accession>
<organism evidence="2 3">
    <name type="scientific">Vibrio vulnificus (strain CMCP6)</name>
    <dbReference type="NCBI Taxonomy" id="216895"/>
    <lineage>
        <taxon>Bacteria</taxon>
        <taxon>Pseudomonadati</taxon>
        <taxon>Pseudomonadota</taxon>
        <taxon>Gammaproteobacteria</taxon>
        <taxon>Vibrionales</taxon>
        <taxon>Vibrionaceae</taxon>
        <taxon>Vibrio</taxon>
    </lineage>
</organism>
<evidence type="ECO:0000256" key="1">
    <source>
        <dbReference type="SAM" id="Coils"/>
    </source>
</evidence>
<dbReference type="AlphaFoldDB" id="A0A3Q0MFF9"/>
<dbReference type="Proteomes" id="UP000002275">
    <property type="component" value="Chromosome I"/>
</dbReference>
<sequence length="206" mass="23819">MRMFEIKTILPVVTLLVGVYLAPYIEKRKNKAKANEIYDNLKLELNDEIGELPNRLMNFASCLDSLTYWEEKNEPKINQPWFYIPRETSCYFLKSATENSFQLLTKEQRYAAKSLQTQLTGLVDYCLEIKENKEVTKENRTLLKNCYKKYLFTGCCALNTMRVLAGDSKGITGKSDAEIIDQIFSEIGIQLAAKDLYITHKRELSD</sequence>
<dbReference type="KEGG" id="vvu:VV1_3245"/>
<dbReference type="EMBL" id="AE016795">
    <property type="protein sequence ID" value="ADV91959.1"/>
    <property type="molecule type" value="Genomic_DNA"/>
</dbReference>